<dbReference type="InterPro" id="IPR029063">
    <property type="entry name" value="SAM-dependent_MTases_sf"/>
</dbReference>
<reference evidence="2" key="1">
    <citation type="journal article" date="2021" name="IMA Fungus">
        <title>Genomic characterization of three marine fungi, including Emericellopsis atlantica sp. nov. with signatures of a generalist lifestyle and marine biomass degradation.</title>
        <authorList>
            <person name="Hagestad O.C."/>
            <person name="Hou L."/>
            <person name="Andersen J.H."/>
            <person name="Hansen E.H."/>
            <person name="Altermark B."/>
            <person name="Li C."/>
            <person name="Kuhnert E."/>
            <person name="Cox R.J."/>
            <person name="Crous P.W."/>
            <person name="Spatafora J.W."/>
            <person name="Lail K."/>
            <person name="Amirebrahimi M."/>
            <person name="Lipzen A."/>
            <person name="Pangilinan J."/>
            <person name="Andreopoulos W."/>
            <person name="Hayes R.D."/>
            <person name="Ng V."/>
            <person name="Grigoriev I.V."/>
            <person name="Jackson S.A."/>
            <person name="Sutton T.D.S."/>
            <person name="Dobson A.D.W."/>
            <person name="Rama T."/>
        </authorList>
    </citation>
    <scope>NUCLEOTIDE SEQUENCE</scope>
    <source>
        <strain evidence="2">TRa3180A</strain>
    </source>
</reference>
<feature type="region of interest" description="Disordered" evidence="1">
    <location>
        <begin position="278"/>
        <end position="300"/>
    </location>
</feature>
<evidence type="ECO:0000313" key="2">
    <source>
        <dbReference type="EMBL" id="KAG9242454.1"/>
    </source>
</evidence>
<feature type="compositionally biased region" description="Basic and acidic residues" evidence="1">
    <location>
        <begin position="69"/>
        <end position="78"/>
    </location>
</feature>
<sequence>MFDVSWDDPSRETRRQHKTRKDAQGSGLSRGSSVRSSESGNSKNSRSSETGQGASRPALFGSFGIFGGKKNDTAKVDSRPNPPQLKTEEKAAKRLSNYLPPQEAPAYTKSTPATTVRRESTDTEEPSDVSVFSGRTGRSAHTHSNTDSTWSNVTDPSQTNQTSPPLCQGSFVTQSTEVRISKRNSINATDQLASSVHISADGTMPLEVRDSSLSQTSETFDFPVARSQLKEKITKQILREDIQLSPKGFPVTVRTRNGDSWQPPDAWECPVSPVEAGTASKVNSRAMRPRTKERKAANSSDLAHLRRSIRKMEAASTKILLERLKEEWTEIVDAAVYRELELEKQLWLLCALRCLNKKKGPGQPTSLPLNTAAEPVKILSLYENPATASFLAATTVGAEVHHLSSQPLSPRAYPNVHPLSIPSPTSTLPYASSVFKAIHAFSIPIQLPANSLPALLKECHRSLIPGGTLHLTIIDPSPLPPTLGPLLRTWLDKNLFISLERQFRCMNPSRLFPVWLSDAGLRAAGSTITTTNFYACPTNCASADSSQSSIDGFVISNGGSEVEEKVKSLAKSDGRRELKSQVGRMLWRETWGAFVEGHKWWWDDEDILEECERMGTVWEFAVIDAVNE</sequence>
<evidence type="ECO:0000313" key="3">
    <source>
        <dbReference type="Proteomes" id="UP000887226"/>
    </source>
</evidence>
<accession>A0A9P7YZ35</accession>
<feature type="region of interest" description="Disordered" evidence="1">
    <location>
        <begin position="1"/>
        <end position="166"/>
    </location>
</feature>
<keyword evidence="3" id="KW-1185">Reference proteome</keyword>
<dbReference type="SUPFAM" id="SSF53335">
    <property type="entry name" value="S-adenosyl-L-methionine-dependent methyltransferases"/>
    <property type="match status" value="1"/>
</dbReference>
<evidence type="ECO:0008006" key="4">
    <source>
        <dbReference type="Google" id="ProtNLM"/>
    </source>
</evidence>
<organism evidence="2 3">
    <name type="scientific">Calycina marina</name>
    <dbReference type="NCBI Taxonomy" id="1763456"/>
    <lineage>
        <taxon>Eukaryota</taxon>
        <taxon>Fungi</taxon>
        <taxon>Dikarya</taxon>
        <taxon>Ascomycota</taxon>
        <taxon>Pezizomycotina</taxon>
        <taxon>Leotiomycetes</taxon>
        <taxon>Helotiales</taxon>
        <taxon>Pezizellaceae</taxon>
        <taxon>Calycina</taxon>
    </lineage>
</organism>
<comment type="caution">
    <text evidence="2">The sequence shown here is derived from an EMBL/GenBank/DDBJ whole genome shotgun (WGS) entry which is preliminary data.</text>
</comment>
<dbReference type="Proteomes" id="UP000887226">
    <property type="component" value="Unassembled WGS sequence"/>
</dbReference>
<dbReference type="AlphaFoldDB" id="A0A9P7YZ35"/>
<evidence type="ECO:0000256" key="1">
    <source>
        <dbReference type="SAM" id="MobiDB-lite"/>
    </source>
</evidence>
<gene>
    <name evidence="2" type="ORF">BJ878DRAFT_169918</name>
</gene>
<protein>
    <recommendedName>
        <fullName evidence="4">Methyltransferase type 11 domain-containing protein</fullName>
    </recommendedName>
</protein>
<proteinExistence type="predicted"/>
<feature type="compositionally biased region" description="Polar residues" evidence="1">
    <location>
        <begin position="142"/>
        <end position="166"/>
    </location>
</feature>
<feature type="compositionally biased region" description="Low complexity" evidence="1">
    <location>
        <begin position="25"/>
        <end position="48"/>
    </location>
</feature>
<dbReference type="OrthoDB" id="3902588at2759"/>
<dbReference type="EMBL" id="MU254072">
    <property type="protein sequence ID" value="KAG9242454.1"/>
    <property type="molecule type" value="Genomic_DNA"/>
</dbReference>
<name>A0A9P7YZ35_9HELO</name>